<organism evidence="1 2">
    <name type="scientific">Candidatus Xenolissoclinum pacificiensis L6</name>
    <dbReference type="NCBI Taxonomy" id="1401685"/>
    <lineage>
        <taxon>Bacteria</taxon>
        <taxon>Pseudomonadati</taxon>
        <taxon>Pseudomonadota</taxon>
        <taxon>Alphaproteobacteria</taxon>
        <taxon>Rickettsiales</taxon>
        <taxon>Anaplasmataceae</taxon>
        <taxon>Candidatus Xenolissoclinum</taxon>
    </lineage>
</organism>
<keyword evidence="2" id="KW-1185">Reference proteome</keyword>
<gene>
    <name evidence="1" type="ORF">P857_916</name>
</gene>
<dbReference type="EMBL" id="AXCJ01000001">
    <property type="protein sequence ID" value="ETO91743.1"/>
    <property type="molecule type" value="Genomic_DNA"/>
</dbReference>
<dbReference type="Proteomes" id="UP000018951">
    <property type="component" value="Unassembled WGS sequence"/>
</dbReference>
<name>W2V2U1_9RICK</name>
<proteinExistence type="predicted"/>
<accession>W2V2U1</accession>
<evidence type="ECO:0000313" key="1">
    <source>
        <dbReference type="EMBL" id="ETO91743.1"/>
    </source>
</evidence>
<comment type="caution">
    <text evidence="1">The sequence shown here is derived from an EMBL/GenBank/DDBJ whole genome shotgun (WGS) entry which is preliminary data.</text>
</comment>
<protein>
    <submittedName>
        <fullName evidence="1">Uncharacterized protein</fullName>
    </submittedName>
</protein>
<reference evidence="1 2" key="1">
    <citation type="journal article" date="2013" name="PLoS ONE">
        <title>Bacterial endosymbiosis in a chordate host: long-term co-evolution and conservation of secondary metabolism.</title>
        <authorList>
            <person name="Kwan J.C."/>
            <person name="Schmidt E.W."/>
        </authorList>
    </citation>
    <scope>NUCLEOTIDE SEQUENCE [LARGE SCALE GENOMIC DNA]</scope>
    <source>
        <strain evidence="2">L6</strain>
    </source>
</reference>
<evidence type="ECO:0000313" key="2">
    <source>
        <dbReference type="Proteomes" id="UP000018951"/>
    </source>
</evidence>
<dbReference type="AlphaFoldDB" id="W2V2U1"/>
<sequence length="42" mass="5194">MHVTNNIQEMMDRRLYPIEKFDEMIIANHLKELHLERMTTNH</sequence>